<dbReference type="PROSITE" id="PS51171">
    <property type="entry name" value="PREPHENATE_DEHYDR_3"/>
    <property type="match status" value="1"/>
</dbReference>
<evidence type="ECO:0000256" key="3">
    <source>
        <dbReference type="ARBA" id="ARBA00004496"/>
    </source>
</evidence>
<comment type="catalytic activity">
    <reaction evidence="18">
        <text>prephenate + H(+) = 3-phenylpyruvate + CO2 + H2O</text>
        <dbReference type="Rhea" id="RHEA:21648"/>
        <dbReference type="ChEBI" id="CHEBI:15377"/>
        <dbReference type="ChEBI" id="CHEBI:15378"/>
        <dbReference type="ChEBI" id="CHEBI:16526"/>
        <dbReference type="ChEBI" id="CHEBI:18005"/>
        <dbReference type="ChEBI" id="CHEBI:29934"/>
        <dbReference type="EC" id="4.2.1.51"/>
    </reaction>
</comment>
<evidence type="ECO:0000256" key="16">
    <source>
        <dbReference type="ARBA" id="ARBA00031175"/>
    </source>
</evidence>
<protein>
    <recommendedName>
        <fullName evidence="8">Bifunctional chorismate mutase/prephenate dehydratase</fullName>
        <ecNumber evidence="7">4.2.1.51</ecNumber>
        <ecNumber evidence="6">5.4.99.5</ecNumber>
    </recommendedName>
    <alternativeName>
        <fullName evidence="17">Chorismate mutase-prephenate dehydratase</fullName>
    </alternativeName>
    <alternativeName>
        <fullName evidence="16">p-protein</fullName>
    </alternativeName>
</protein>
<evidence type="ECO:0000256" key="18">
    <source>
        <dbReference type="ARBA" id="ARBA00047848"/>
    </source>
</evidence>
<organism evidence="22 23">
    <name type="scientific">Thorsellia kenyensis</name>
    <dbReference type="NCBI Taxonomy" id="1549888"/>
    <lineage>
        <taxon>Bacteria</taxon>
        <taxon>Pseudomonadati</taxon>
        <taxon>Pseudomonadota</taxon>
        <taxon>Gammaproteobacteria</taxon>
        <taxon>Enterobacterales</taxon>
        <taxon>Thorselliaceae</taxon>
        <taxon>Thorsellia</taxon>
    </lineage>
</organism>
<comment type="function">
    <text evidence="2">Catalyzes the Claisen rearrangement of chorismate to prephenate and the decarboxylation/dehydration of prephenate to phenylpyruvate.</text>
</comment>
<evidence type="ECO:0000259" key="19">
    <source>
        <dbReference type="PROSITE" id="PS51168"/>
    </source>
</evidence>
<feature type="domain" description="Chorismate mutase" evidence="19">
    <location>
        <begin position="1"/>
        <end position="91"/>
    </location>
</feature>
<comment type="caution">
    <text evidence="22">The sequence shown here is derived from an EMBL/GenBank/DDBJ whole genome shotgun (WGS) entry which is preliminary data.</text>
</comment>
<evidence type="ECO:0000256" key="9">
    <source>
        <dbReference type="ARBA" id="ARBA00022490"/>
    </source>
</evidence>
<evidence type="ECO:0000256" key="17">
    <source>
        <dbReference type="ARBA" id="ARBA00031520"/>
    </source>
</evidence>
<dbReference type="EMBL" id="JBHLXE010000108">
    <property type="protein sequence ID" value="MFC0180850.1"/>
    <property type="molecule type" value="Genomic_DNA"/>
</dbReference>
<dbReference type="InterPro" id="IPR036979">
    <property type="entry name" value="CM_dom_sf"/>
</dbReference>
<evidence type="ECO:0000313" key="22">
    <source>
        <dbReference type="EMBL" id="MFC0180850.1"/>
    </source>
</evidence>
<dbReference type="SUPFAM" id="SSF55021">
    <property type="entry name" value="ACT-like"/>
    <property type="match status" value="1"/>
</dbReference>
<feature type="domain" description="ACT" evidence="21">
    <location>
        <begin position="298"/>
        <end position="375"/>
    </location>
</feature>
<comment type="catalytic activity">
    <reaction evidence="1">
        <text>chorismate = prephenate</text>
        <dbReference type="Rhea" id="RHEA:13897"/>
        <dbReference type="ChEBI" id="CHEBI:29748"/>
        <dbReference type="ChEBI" id="CHEBI:29934"/>
        <dbReference type="EC" id="5.4.99.5"/>
    </reaction>
</comment>
<dbReference type="PANTHER" id="PTHR21022">
    <property type="entry name" value="PREPHENATE DEHYDRATASE P PROTEIN"/>
    <property type="match status" value="1"/>
</dbReference>
<dbReference type="Pfam" id="PF01817">
    <property type="entry name" value="CM_2"/>
    <property type="match status" value="1"/>
</dbReference>
<keyword evidence="9" id="KW-0963">Cytoplasm</keyword>
<dbReference type="SUPFAM" id="SSF53850">
    <property type="entry name" value="Periplasmic binding protein-like II"/>
    <property type="match status" value="1"/>
</dbReference>
<dbReference type="Gene3D" id="3.40.190.10">
    <property type="entry name" value="Periplasmic binding protein-like II"/>
    <property type="match status" value="2"/>
</dbReference>
<dbReference type="EC" id="4.2.1.51" evidence="7"/>
<evidence type="ECO:0000256" key="1">
    <source>
        <dbReference type="ARBA" id="ARBA00000824"/>
    </source>
</evidence>
<sequence>MNNPILIDIRDKITDIDEKILTLLSSRIELATEVAKIKLEIHKPIKDVAREDELLNRLVKLGKSYGLDESFVISLFKTIIAQSVQTQQKWINQQINSTESNTARVVFLGPKGSYSHVAAREFGRANLDKIIECYAHNFEEIFQTVEQGQGEYAIVPLENSSSGAINEVYDLLQNTHLFAVGEKIIPIDHCLMGITPISLDEITTVYSHPQPFQQCSKFLAQYPNWKVVYCESTASAMEKVSQLNSKGHVAIGSQAGGEMYGLSLIQKAPSNQGQNMTRFLILSRQKNEIPEHIPSKTTFLMATGQHAGALVEALVILKEHNIIMKKLESRPMKGNPWEEMFYIDVEGNSSSSHLQNALEALRKQTRFLKILGSYPTDNS</sequence>
<dbReference type="PROSITE" id="PS51168">
    <property type="entry name" value="CHORISMATE_MUT_2"/>
    <property type="match status" value="1"/>
</dbReference>
<evidence type="ECO:0000259" key="21">
    <source>
        <dbReference type="PROSITE" id="PS51671"/>
    </source>
</evidence>
<dbReference type="InterPro" id="IPR036263">
    <property type="entry name" value="Chorismate_II_sf"/>
</dbReference>
<feature type="domain" description="Prephenate dehydratase" evidence="20">
    <location>
        <begin position="104"/>
        <end position="284"/>
    </location>
</feature>
<gene>
    <name evidence="22" type="ORF">ACFFIT_12285</name>
</gene>
<keyword evidence="12" id="KW-0584">Phenylalanine biosynthesis</keyword>
<evidence type="ECO:0000256" key="15">
    <source>
        <dbReference type="ARBA" id="ARBA00023268"/>
    </source>
</evidence>
<dbReference type="Gene3D" id="3.30.70.260">
    <property type="match status" value="1"/>
</dbReference>
<keyword evidence="11" id="KW-0057">Aromatic amino acid biosynthesis</keyword>
<dbReference type="Pfam" id="PF00800">
    <property type="entry name" value="PDT"/>
    <property type="match status" value="1"/>
</dbReference>
<keyword evidence="13 22" id="KW-0413">Isomerase</keyword>
<dbReference type="InterPro" id="IPR002701">
    <property type="entry name" value="CM_II_prokaryot"/>
</dbReference>
<dbReference type="PANTHER" id="PTHR21022:SF19">
    <property type="entry name" value="PREPHENATE DEHYDRATASE-RELATED"/>
    <property type="match status" value="1"/>
</dbReference>
<evidence type="ECO:0000256" key="11">
    <source>
        <dbReference type="ARBA" id="ARBA00023141"/>
    </source>
</evidence>
<comment type="pathway">
    <text evidence="5">Metabolic intermediate biosynthesis; prephenate biosynthesis; prephenate from chorismate: step 1/1.</text>
</comment>
<dbReference type="CDD" id="cd13631">
    <property type="entry name" value="PBP2_Ct-PDT_like"/>
    <property type="match status" value="1"/>
</dbReference>
<evidence type="ECO:0000256" key="4">
    <source>
        <dbReference type="ARBA" id="ARBA00004741"/>
    </source>
</evidence>
<evidence type="ECO:0000256" key="6">
    <source>
        <dbReference type="ARBA" id="ARBA00012404"/>
    </source>
</evidence>
<evidence type="ECO:0000259" key="20">
    <source>
        <dbReference type="PROSITE" id="PS51171"/>
    </source>
</evidence>
<dbReference type="CDD" id="cd04905">
    <property type="entry name" value="ACT_CM-PDT"/>
    <property type="match status" value="1"/>
</dbReference>
<name>A0ABV6CFG8_9GAMM</name>
<keyword evidence="14" id="KW-0456">Lyase</keyword>
<accession>A0ABV6CFG8</accession>
<dbReference type="InterPro" id="IPR018528">
    <property type="entry name" value="Preph_deHydtase_CS"/>
</dbReference>
<dbReference type="RefSeq" id="WP_385878165.1">
    <property type="nucleotide sequence ID" value="NZ_JBHLXE010000108.1"/>
</dbReference>
<dbReference type="Proteomes" id="UP001589758">
    <property type="component" value="Unassembled WGS sequence"/>
</dbReference>
<dbReference type="EC" id="5.4.99.5" evidence="6"/>
<dbReference type="SUPFAM" id="SSF48600">
    <property type="entry name" value="Chorismate mutase II"/>
    <property type="match status" value="1"/>
</dbReference>
<dbReference type="InterPro" id="IPR010952">
    <property type="entry name" value="CM_P_1"/>
</dbReference>
<evidence type="ECO:0000256" key="7">
    <source>
        <dbReference type="ARBA" id="ARBA00013147"/>
    </source>
</evidence>
<dbReference type="InterPro" id="IPR045865">
    <property type="entry name" value="ACT-like_dom_sf"/>
</dbReference>
<keyword evidence="15" id="KW-0511">Multifunctional enzyme</keyword>
<dbReference type="InterPro" id="IPR008242">
    <property type="entry name" value="Chor_mutase/pphenate_deHydtase"/>
</dbReference>
<evidence type="ECO:0000256" key="12">
    <source>
        <dbReference type="ARBA" id="ARBA00023222"/>
    </source>
</evidence>
<evidence type="ECO:0000256" key="14">
    <source>
        <dbReference type="ARBA" id="ARBA00023239"/>
    </source>
</evidence>
<dbReference type="NCBIfam" id="TIGR01797">
    <property type="entry name" value="CM_P_1"/>
    <property type="match status" value="1"/>
</dbReference>
<evidence type="ECO:0000256" key="2">
    <source>
        <dbReference type="ARBA" id="ARBA00002364"/>
    </source>
</evidence>
<dbReference type="InterPro" id="IPR001086">
    <property type="entry name" value="Preph_deHydtase"/>
</dbReference>
<comment type="subcellular location">
    <subcellularLocation>
        <location evidence="3">Cytoplasm</location>
    </subcellularLocation>
</comment>
<dbReference type="Gene3D" id="1.20.59.10">
    <property type="entry name" value="Chorismate mutase"/>
    <property type="match status" value="1"/>
</dbReference>
<dbReference type="PROSITE" id="PS00857">
    <property type="entry name" value="PREPHENATE_DEHYDR_1"/>
    <property type="match status" value="1"/>
</dbReference>
<dbReference type="InterPro" id="IPR002912">
    <property type="entry name" value="ACT_dom"/>
</dbReference>
<evidence type="ECO:0000256" key="13">
    <source>
        <dbReference type="ARBA" id="ARBA00023235"/>
    </source>
</evidence>
<dbReference type="PIRSF" id="PIRSF001500">
    <property type="entry name" value="Chor_mut_pdt_Ppr"/>
    <property type="match status" value="1"/>
</dbReference>
<keyword evidence="23" id="KW-1185">Reference proteome</keyword>
<dbReference type="SMART" id="SM00830">
    <property type="entry name" value="CM_2"/>
    <property type="match status" value="1"/>
</dbReference>
<comment type="pathway">
    <text evidence="4">Amino-acid biosynthesis; L-phenylalanine biosynthesis; phenylpyruvate from prephenate: step 1/1.</text>
</comment>
<evidence type="ECO:0000256" key="10">
    <source>
        <dbReference type="ARBA" id="ARBA00022605"/>
    </source>
</evidence>
<dbReference type="GO" id="GO:0004106">
    <property type="term" value="F:chorismate mutase activity"/>
    <property type="evidence" value="ECO:0007669"/>
    <property type="project" value="UniProtKB-EC"/>
</dbReference>
<proteinExistence type="predicted"/>
<reference evidence="22 23" key="1">
    <citation type="submission" date="2024-09" db="EMBL/GenBank/DDBJ databases">
        <authorList>
            <person name="Sun Q."/>
            <person name="Mori K."/>
        </authorList>
    </citation>
    <scope>NUCLEOTIDE SEQUENCE [LARGE SCALE GENOMIC DNA]</scope>
    <source>
        <strain evidence="22 23">CCM 8545</strain>
    </source>
</reference>
<keyword evidence="10" id="KW-0028">Amino-acid biosynthesis</keyword>
<evidence type="ECO:0000313" key="23">
    <source>
        <dbReference type="Proteomes" id="UP001589758"/>
    </source>
</evidence>
<dbReference type="PROSITE" id="PS51671">
    <property type="entry name" value="ACT"/>
    <property type="match status" value="1"/>
</dbReference>
<evidence type="ECO:0000256" key="5">
    <source>
        <dbReference type="ARBA" id="ARBA00004817"/>
    </source>
</evidence>
<evidence type="ECO:0000256" key="8">
    <source>
        <dbReference type="ARBA" id="ARBA00014401"/>
    </source>
</evidence>